<dbReference type="AlphaFoldDB" id="A0A7Y7IXN8"/>
<dbReference type="SUPFAM" id="SSF55729">
    <property type="entry name" value="Acyl-CoA N-acyltransferases (Nat)"/>
    <property type="match status" value="1"/>
</dbReference>
<gene>
    <name evidence="2" type="ORF">HUK84_13495</name>
</gene>
<dbReference type="Pfam" id="PF18014">
    <property type="entry name" value="Acetyltransf_18"/>
    <property type="match status" value="1"/>
</dbReference>
<sequence>MIPTSVKQIPGRDGRAEIGIRAMTSGDLPDAVLLSKALGWPHRLEDWDFMLRQGHGLVATLENGAVIGTILWWPFGTRYATVGLVIVANAWQGHGIGRTLLATVRRLLPGYSLYLNATPAGQPLYEKLGFIPTGIVEQHQGNGVSAPIVPLEPGHRLRPVVQQDLQELAALDGAATGMDRARLIEDLVAAAKGVVIDTGDGIVGYSFCRKFGWGWLIGPVAAATPIGARALIAHWIGTHGGEFLRVDIPAACGLSSWLDDMGLIRVDTVNTMSTDAMTAAPDGPGYYALTSQAIG</sequence>
<organism evidence="2 3">
    <name type="scientific">Nguyenibacter vanlangensis</name>
    <dbReference type="NCBI Taxonomy" id="1216886"/>
    <lineage>
        <taxon>Bacteria</taxon>
        <taxon>Pseudomonadati</taxon>
        <taxon>Pseudomonadota</taxon>
        <taxon>Alphaproteobacteria</taxon>
        <taxon>Acetobacterales</taxon>
        <taxon>Acetobacteraceae</taxon>
        <taxon>Nguyenibacter</taxon>
    </lineage>
</organism>
<keyword evidence="2" id="KW-0808">Transferase</keyword>
<dbReference type="EMBL" id="JABXXP010000342">
    <property type="protein sequence ID" value="NVN12122.1"/>
    <property type="molecule type" value="Genomic_DNA"/>
</dbReference>
<dbReference type="PANTHER" id="PTHR47237">
    <property type="entry name" value="SLL0310 PROTEIN"/>
    <property type="match status" value="1"/>
</dbReference>
<feature type="domain" description="N-acetyltransferase" evidence="1">
    <location>
        <begin position="18"/>
        <end position="158"/>
    </location>
</feature>
<proteinExistence type="predicted"/>
<dbReference type="InterPro" id="IPR041496">
    <property type="entry name" value="YitH/HolE_GNAT"/>
</dbReference>
<protein>
    <submittedName>
        <fullName evidence="2">GNAT family N-acetyltransferase</fullName>
    </submittedName>
</protein>
<dbReference type="InterPro" id="IPR000182">
    <property type="entry name" value="GNAT_dom"/>
</dbReference>
<name>A0A7Y7IXN8_9PROT</name>
<dbReference type="GO" id="GO:0016747">
    <property type="term" value="F:acyltransferase activity, transferring groups other than amino-acyl groups"/>
    <property type="evidence" value="ECO:0007669"/>
    <property type="project" value="InterPro"/>
</dbReference>
<dbReference type="PROSITE" id="PS51186">
    <property type="entry name" value="GNAT"/>
    <property type="match status" value="1"/>
</dbReference>
<reference evidence="2 3" key="1">
    <citation type="submission" date="2020-06" db="EMBL/GenBank/DDBJ databases">
        <title>Description of novel acetic acid bacteria.</title>
        <authorList>
            <person name="Sombolestani A."/>
        </authorList>
    </citation>
    <scope>NUCLEOTIDE SEQUENCE [LARGE SCALE GENOMIC DNA]</scope>
    <source>
        <strain evidence="2 3">LMG 31431</strain>
    </source>
</reference>
<dbReference type="Gene3D" id="3.40.630.90">
    <property type="match status" value="1"/>
</dbReference>
<dbReference type="InterPro" id="IPR016181">
    <property type="entry name" value="Acyl_CoA_acyltransferase"/>
</dbReference>
<evidence type="ECO:0000313" key="3">
    <source>
        <dbReference type="Proteomes" id="UP000534870"/>
    </source>
</evidence>
<evidence type="ECO:0000259" key="1">
    <source>
        <dbReference type="PROSITE" id="PS51186"/>
    </source>
</evidence>
<comment type="caution">
    <text evidence="2">The sequence shown here is derived from an EMBL/GenBank/DDBJ whole genome shotgun (WGS) entry which is preliminary data.</text>
</comment>
<dbReference type="PANTHER" id="PTHR47237:SF2">
    <property type="entry name" value="BLL4206 PROTEIN"/>
    <property type="match status" value="1"/>
</dbReference>
<evidence type="ECO:0000313" key="2">
    <source>
        <dbReference type="EMBL" id="NVN12122.1"/>
    </source>
</evidence>
<dbReference type="CDD" id="cd04301">
    <property type="entry name" value="NAT_SF"/>
    <property type="match status" value="1"/>
</dbReference>
<dbReference type="RefSeq" id="WP_176640753.1">
    <property type="nucleotide sequence ID" value="NZ_JABXXP010000342.1"/>
</dbReference>
<dbReference type="Pfam" id="PF13508">
    <property type="entry name" value="Acetyltransf_7"/>
    <property type="match status" value="1"/>
</dbReference>
<accession>A0A7Y7IXN8</accession>
<dbReference type="Proteomes" id="UP000534870">
    <property type="component" value="Unassembled WGS sequence"/>
</dbReference>
<dbReference type="Gene3D" id="3.40.630.30">
    <property type="match status" value="1"/>
</dbReference>
<dbReference type="InterPro" id="IPR052729">
    <property type="entry name" value="Acyl/Acetyltrans_Enzymes"/>
</dbReference>